<protein>
    <submittedName>
        <fullName evidence="1">Uncharacterized protein</fullName>
    </submittedName>
</protein>
<dbReference type="AlphaFoldDB" id="A0A919N6W2"/>
<dbReference type="Proteomes" id="UP000629619">
    <property type="component" value="Unassembled WGS sequence"/>
</dbReference>
<evidence type="ECO:0000313" key="1">
    <source>
        <dbReference type="EMBL" id="GIF05445.1"/>
    </source>
</evidence>
<organism evidence="1 2">
    <name type="scientific">Actinoplanes siamensis</name>
    <dbReference type="NCBI Taxonomy" id="1223317"/>
    <lineage>
        <taxon>Bacteria</taxon>
        <taxon>Bacillati</taxon>
        <taxon>Actinomycetota</taxon>
        <taxon>Actinomycetes</taxon>
        <taxon>Micromonosporales</taxon>
        <taxon>Micromonosporaceae</taxon>
        <taxon>Actinoplanes</taxon>
    </lineage>
</organism>
<sequence>MRDGLRVIYHRIDQEMKIAPNRLFDCATGRHFMTQQVEQAELIQPQPGEELEDLDELDELDDLDGIEFALEEIENKIAPLALA</sequence>
<accession>A0A919N6W2</accession>
<name>A0A919N6W2_9ACTN</name>
<evidence type="ECO:0000313" key="2">
    <source>
        <dbReference type="Proteomes" id="UP000629619"/>
    </source>
</evidence>
<dbReference type="EMBL" id="BOMW01000027">
    <property type="protein sequence ID" value="GIF05445.1"/>
    <property type="molecule type" value="Genomic_DNA"/>
</dbReference>
<keyword evidence="2" id="KW-1185">Reference proteome</keyword>
<dbReference type="NCBIfam" id="NF033737">
    <property type="entry name" value="Amm_Lyn_leader"/>
    <property type="match status" value="1"/>
</dbReference>
<proteinExistence type="predicted"/>
<reference evidence="1" key="1">
    <citation type="submission" date="2021-01" db="EMBL/GenBank/DDBJ databases">
        <title>Whole genome shotgun sequence of Actinoplanes siamensis NBRC 109076.</title>
        <authorList>
            <person name="Komaki H."/>
            <person name="Tamura T."/>
        </authorList>
    </citation>
    <scope>NUCLEOTIDE SEQUENCE</scope>
    <source>
        <strain evidence="1">NBRC 109076</strain>
    </source>
</reference>
<comment type="caution">
    <text evidence="1">The sequence shown here is derived from an EMBL/GenBank/DDBJ whole genome shotgun (WGS) entry which is preliminary data.</text>
</comment>
<gene>
    <name evidence="1" type="ORF">Asi03nite_29830</name>
</gene>